<dbReference type="EMBL" id="CAFBOS010000221">
    <property type="protein sequence ID" value="CAB5019440.1"/>
    <property type="molecule type" value="Genomic_DNA"/>
</dbReference>
<keyword evidence="6" id="KW-0653">Protein transport</keyword>
<feature type="domain" description="Protein export membrane protein SecD/SecF C-terminal" evidence="12">
    <location>
        <begin position="113"/>
        <end position="294"/>
    </location>
</feature>
<comment type="subcellular location">
    <subcellularLocation>
        <location evidence="1">Cell membrane</location>
        <topology evidence="1">Multi-pass membrane protein</topology>
    </subcellularLocation>
</comment>
<dbReference type="Pfam" id="PF02355">
    <property type="entry name" value="SecD_SecF_C"/>
    <property type="match status" value="1"/>
</dbReference>
<dbReference type="GO" id="GO:0006886">
    <property type="term" value="P:intracellular protein transport"/>
    <property type="evidence" value="ECO:0007669"/>
    <property type="project" value="InterPro"/>
</dbReference>
<organism evidence="14">
    <name type="scientific">freshwater metagenome</name>
    <dbReference type="NCBI Taxonomy" id="449393"/>
    <lineage>
        <taxon>unclassified sequences</taxon>
        <taxon>metagenomes</taxon>
        <taxon>ecological metagenomes</taxon>
    </lineage>
</organism>
<dbReference type="EMBL" id="CAFBMH010000015">
    <property type="protein sequence ID" value="CAB4897314.1"/>
    <property type="molecule type" value="Genomic_DNA"/>
</dbReference>
<dbReference type="GO" id="GO:0005886">
    <property type="term" value="C:plasma membrane"/>
    <property type="evidence" value="ECO:0007669"/>
    <property type="project" value="UniProtKB-SubCell"/>
</dbReference>
<feature type="transmembrane region" description="Helical" evidence="11">
    <location>
        <begin position="233"/>
        <end position="254"/>
    </location>
</feature>
<dbReference type="PANTHER" id="PTHR30081">
    <property type="entry name" value="PROTEIN-EXPORT MEMBRANE PROTEIN SEC"/>
    <property type="match status" value="1"/>
</dbReference>
<evidence type="ECO:0000256" key="7">
    <source>
        <dbReference type="ARBA" id="ARBA00022989"/>
    </source>
</evidence>
<gene>
    <name evidence="13" type="ORF">UFOPK2754_01866</name>
    <name evidence="14" type="ORF">UFOPK3543_00656</name>
    <name evidence="15" type="ORF">UFOPK3967_02667</name>
</gene>
<dbReference type="PRINTS" id="PR01755">
    <property type="entry name" value="SECFTRNLCASE"/>
</dbReference>
<dbReference type="InterPro" id="IPR022645">
    <property type="entry name" value="SecD/SecF_bac"/>
</dbReference>
<protein>
    <recommendedName>
        <fullName evidence="2">Protein translocase subunit SecF</fullName>
    </recommendedName>
</protein>
<dbReference type="GO" id="GO:0015450">
    <property type="term" value="F:protein-transporting ATPase activity"/>
    <property type="evidence" value="ECO:0007669"/>
    <property type="project" value="InterPro"/>
</dbReference>
<feature type="transmembrane region" description="Helical" evidence="11">
    <location>
        <begin position="183"/>
        <end position="204"/>
    </location>
</feature>
<feature type="transmembrane region" description="Helical" evidence="11">
    <location>
        <begin position="156"/>
        <end position="177"/>
    </location>
</feature>
<evidence type="ECO:0000256" key="8">
    <source>
        <dbReference type="ARBA" id="ARBA00023010"/>
    </source>
</evidence>
<keyword evidence="9 11" id="KW-0472">Membrane</keyword>
<dbReference type="Gene3D" id="1.20.1640.10">
    <property type="entry name" value="Multidrug efflux transporter AcrB transmembrane domain"/>
    <property type="match status" value="1"/>
</dbReference>
<dbReference type="InterPro" id="IPR022813">
    <property type="entry name" value="SecD/SecF_arch_bac"/>
</dbReference>
<keyword evidence="5 11" id="KW-0812">Transmembrane</keyword>
<dbReference type="NCBIfam" id="TIGR00966">
    <property type="entry name" value="transloc_SecF"/>
    <property type="match status" value="1"/>
</dbReference>
<keyword evidence="3" id="KW-0813">Transport</keyword>
<name>A0A6J7FTT1_9ZZZZ</name>
<evidence type="ECO:0000256" key="10">
    <source>
        <dbReference type="SAM" id="MobiDB-lite"/>
    </source>
</evidence>
<evidence type="ECO:0000313" key="15">
    <source>
        <dbReference type="EMBL" id="CAB5019440.1"/>
    </source>
</evidence>
<evidence type="ECO:0000256" key="9">
    <source>
        <dbReference type="ARBA" id="ARBA00023136"/>
    </source>
</evidence>
<evidence type="ECO:0000256" key="3">
    <source>
        <dbReference type="ARBA" id="ARBA00022448"/>
    </source>
</evidence>
<dbReference type="InterPro" id="IPR022646">
    <property type="entry name" value="SecD/SecF_CS"/>
</dbReference>
<dbReference type="Pfam" id="PF07549">
    <property type="entry name" value="Sec_GG"/>
    <property type="match status" value="1"/>
</dbReference>
<evidence type="ECO:0000256" key="5">
    <source>
        <dbReference type="ARBA" id="ARBA00022692"/>
    </source>
</evidence>
<feature type="transmembrane region" description="Helical" evidence="11">
    <location>
        <begin position="132"/>
        <end position="149"/>
    </location>
</feature>
<evidence type="ECO:0000313" key="14">
    <source>
        <dbReference type="EMBL" id="CAB4897314.1"/>
    </source>
</evidence>
<feature type="transmembrane region" description="Helical" evidence="11">
    <location>
        <begin position="266"/>
        <end position="292"/>
    </location>
</feature>
<feature type="transmembrane region" description="Helical" evidence="11">
    <location>
        <begin position="25"/>
        <end position="45"/>
    </location>
</feature>
<dbReference type="PANTHER" id="PTHR30081:SF8">
    <property type="entry name" value="PROTEIN TRANSLOCASE SUBUNIT SECF"/>
    <property type="match status" value="1"/>
</dbReference>
<evidence type="ECO:0000259" key="12">
    <source>
        <dbReference type="Pfam" id="PF02355"/>
    </source>
</evidence>
<dbReference type="InterPro" id="IPR005665">
    <property type="entry name" value="SecF_bac"/>
</dbReference>
<evidence type="ECO:0000256" key="11">
    <source>
        <dbReference type="SAM" id="Phobius"/>
    </source>
</evidence>
<dbReference type="InterPro" id="IPR048634">
    <property type="entry name" value="SecD_SecF_C"/>
</dbReference>
<evidence type="ECO:0000256" key="4">
    <source>
        <dbReference type="ARBA" id="ARBA00022475"/>
    </source>
</evidence>
<evidence type="ECO:0000256" key="1">
    <source>
        <dbReference type="ARBA" id="ARBA00004651"/>
    </source>
</evidence>
<evidence type="ECO:0000256" key="2">
    <source>
        <dbReference type="ARBA" id="ARBA00015792"/>
    </source>
</evidence>
<evidence type="ECO:0000313" key="13">
    <source>
        <dbReference type="EMBL" id="CAB4752083.1"/>
    </source>
</evidence>
<evidence type="ECO:0000256" key="6">
    <source>
        <dbReference type="ARBA" id="ARBA00022927"/>
    </source>
</evidence>
<accession>A0A6J7FTT1</accession>
<keyword evidence="7 11" id="KW-1133">Transmembrane helix</keyword>
<dbReference type="SUPFAM" id="SSF82866">
    <property type="entry name" value="Multidrug efflux transporter AcrB transmembrane domain"/>
    <property type="match status" value="1"/>
</dbReference>
<reference evidence="14" key="1">
    <citation type="submission" date="2020-05" db="EMBL/GenBank/DDBJ databases">
        <authorList>
            <person name="Chiriac C."/>
            <person name="Salcher M."/>
            <person name="Ghai R."/>
            <person name="Kavagutti S V."/>
        </authorList>
    </citation>
    <scope>NUCLEOTIDE SEQUENCE</scope>
</reference>
<dbReference type="AlphaFoldDB" id="A0A6J7FTT1"/>
<sequence>MSFRSDLYHGETQLNFPRMWRKSRVLSGLAILVAIFAIVVLRLNLGIDFEGGSSWEVRAPGVSIAEARDLLRPFGEGEAKIQIVAGETLRIQAPVKDPVKANEIGTALSKIGEIGAVQSVGPSWGNEITKQAIKALVVFFVLLALFMAWRLEWKMAIGAIIAVVHDVLISVGLYALLGLAVTPATVVSFLTILGYSLYDTIVVFDKVHELTARPSITSRHTYTDIMNTALNQVLMRSINTTMMGVIPVIAMLIVGKVQGADTLLEFAVALFVGLLVGAYSSLFVAAPIVVWLKEREPRHASVRAKSQQRGDIAGRRIDTPQLVGAAGGGIVRGLTDDDPRPRAPVTAAPATGSAVGIPPRPRKKKRR</sequence>
<keyword evidence="4" id="KW-1003">Cell membrane</keyword>
<proteinExistence type="inferred from homology"/>
<dbReference type="HAMAP" id="MF_01464_B">
    <property type="entry name" value="SecF_B"/>
    <property type="match status" value="1"/>
</dbReference>
<keyword evidence="8" id="KW-0811">Translocation</keyword>
<feature type="region of interest" description="Disordered" evidence="10">
    <location>
        <begin position="330"/>
        <end position="367"/>
    </location>
</feature>
<dbReference type="EMBL" id="CAEZYR010000068">
    <property type="protein sequence ID" value="CAB4752083.1"/>
    <property type="molecule type" value="Genomic_DNA"/>
</dbReference>